<dbReference type="PANTHER" id="PTHR30386:SF26">
    <property type="entry name" value="TRANSPORT PROTEIN COMB"/>
    <property type="match status" value="1"/>
</dbReference>
<keyword evidence="3" id="KW-0813">Transport</keyword>
<comment type="similarity">
    <text evidence="2">Belongs to the membrane fusion protein (MFP) (TC 8.A.1) family.</text>
</comment>
<evidence type="ECO:0000256" key="5">
    <source>
        <dbReference type="ARBA" id="ARBA00022989"/>
    </source>
</evidence>
<feature type="transmembrane region" description="Helical" evidence="8">
    <location>
        <begin position="88"/>
        <end position="109"/>
    </location>
</feature>
<keyword evidence="5 8" id="KW-1133">Transmembrane helix</keyword>
<proteinExistence type="inferred from homology"/>
<comment type="subcellular location">
    <subcellularLocation>
        <location evidence="1">Membrane</location>
        <topology evidence="1">Single-pass membrane protein</topology>
    </subcellularLocation>
</comment>
<reference evidence="11" key="1">
    <citation type="submission" date="2020-01" db="EMBL/GenBank/DDBJ databases">
        <title>Phosphoaccumulans saitamaens gen. nov., sp. nov., a polyphosphate accumulating bacterium isolated from surface river water.</title>
        <authorList>
            <person name="Watanabe K."/>
            <person name="Suda W."/>
        </authorList>
    </citation>
    <scope>NUCLEOTIDE SEQUENCE [LARGE SCALE GENOMIC DNA]</scope>
    <source>
        <strain evidence="11">ICHIAU1</strain>
    </source>
</reference>
<evidence type="ECO:0000256" key="2">
    <source>
        <dbReference type="ARBA" id="ARBA00009477"/>
    </source>
</evidence>
<evidence type="ECO:0000256" key="3">
    <source>
        <dbReference type="ARBA" id="ARBA00022448"/>
    </source>
</evidence>
<dbReference type="InterPro" id="IPR058982">
    <property type="entry name" value="Beta-barrel_AprE"/>
</dbReference>
<dbReference type="InterPro" id="IPR006144">
    <property type="entry name" value="Secretion_HlyD_CS"/>
</dbReference>
<dbReference type="Gene3D" id="2.40.50.100">
    <property type="match status" value="1"/>
</dbReference>
<name>A0A7R6RA08_9RHOO</name>
<dbReference type="Pfam" id="PF26002">
    <property type="entry name" value="Beta-barrel_AprE"/>
    <property type="match status" value="1"/>
</dbReference>
<evidence type="ECO:0000313" key="11">
    <source>
        <dbReference type="Proteomes" id="UP000463961"/>
    </source>
</evidence>
<evidence type="ECO:0000256" key="6">
    <source>
        <dbReference type="ARBA" id="ARBA00023136"/>
    </source>
</evidence>
<protein>
    <submittedName>
        <fullName evidence="10">HlyD family type I secretion periplasmic adaptor subunit</fullName>
    </submittedName>
</protein>
<evidence type="ECO:0000313" key="10">
    <source>
        <dbReference type="EMBL" id="BBU68788.1"/>
    </source>
</evidence>
<keyword evidence="7" id="KW-0175">Coiled coil</keyword>
<dbReference type="Proteomes" id="UP000463961">
    <property type="component" value="Chromosome"/>
</dbReference>
<keyword evidence="11" id="KW-1185">Reference proteome</keyword>
<dbReference type="Gene3D" id="2.40.30.170">
    <property type="match status" value="1"/>
</dbReference>
<dbReference type="SUPFAM" id="SSF56954">
    <property type="entry name" value="Outer membrane efflux proteins (OEP)"/>
    <property type="match status" value="1"/>
</dbReference>
<dbReference type="AlphaFoldDB" id="A0A7R6RA08"/>
<evidence type="ECO:0000256" key="1">
    <source>
        <dbReference type="ARBA" id="ARBA00004167"/>
    </source>
</evidence>
<sequence>MNNDMNEPIAEEVPTTMVGRCLNFLADTINKRLKNPAHQAKVIAASAWLSDRWTSLQPKLVPYWNRFKVVSERLLALNDHTSLRHSRIMLRSTAAFFAVFFLWAAVFHIDQVVKAQGQVIASSKTQIIQAADGGILSEMRVQEGDEVAAGQVIAILEKDRALAAYTESFGKVTALRTTVARLEAEIAEKPFVIPEGTQKEYPTLAETQMNLYKQRVDGFNSQIAVLKDNLRLAESELAMNAPLAKLGDISKSDLLRLQRAVNEAKSNIVNYRNKYFQDASVELNKAQEDLNSQEQSLRDREELLDHTDIVAPVAGIVKSIKLTTLGGVVRQGDEILQILPTEDDLVVEAKVKPSDMANMRVGLPAKVKLDAYDYSIFGAMKGTVSYVSADSLTEETKMGPSTYYRVKVNILESEYKDKGPDDLEVRPGMTASVDMKTGTRSVLSFILKPVTKTLTESLGER</sequence>
<gene>
    <name evidence="10" type="ORF">ICHIAU1_10710</name>
</gene>
<dbReference type="PRINTS" id="PR01490">
    <property type="entry name" value="RTXTOXIND"/>
</dbReference>
<dbReference type="InterPro" id="IPR050739">
    <property type="entry name" value="MFP"/>
</dbReference>
<dbReference type="PANTHER" id="PTHR30386">
    <property type="entry name" value="MEMBRANE FUSION SUBUNIT OF EMRAB-TOLC MULTIDRUG EFFLUX PUMP"/>
    <property type="match status" value="1"/>
</dbReference>
<dbReference type="GO" id="GO:0016020">
    <property type="term" value="C:membrane"/>
    <property type="evidence" value="ECO:0007669"/>
    <property type="project" value="UniProtKB-SubCell"/>
</dbReference>
<dbReference type="SUPFAM" id="SSF51230">
    <property type="entry name" value="Single hybrid motif"/>
    <property type="match status" value="1"/>
</dbReference>
<dbReference type="GO" id="GO:0015562">
    <property type="term" value="F:efflux transmembrane transporter activity"/>
    <property type="evidence" value="ECO:0007669"/>
    <property type="project" value="InterPro"/>
</dbReference>
<evidence type="ECO:0000256" key="7">
    <source>
        <dbReference type="SAM" id="Coils"/>
    </source>
</evidence>
<dbReference type="EMBL" id="AP022345">
    <property type="protein sequence ID" value="BBU68788.1"/>
    <property type="molecule type" value="Genomic_DNA"/>
</dbReference>
<feature type="domain" description="AprE-like beta-barrel" evidence="9">
    <location>
        <begin position="345"/>
        <end position="438"/>
    </location>
</feature>
<feature type="coiled-coil region" evidence="7">
    <location>
        <begin position="216"/>
        <end position="303"/>
    </location>
</feature>
<dbReference type="GO" id="GO:0009306">
    <property type="term" value="P:protein secretion"/>
    <property type="evidence" value="ECO:0007669"/>
    <property type="project" value="InterPro"/>
</dbReference>
<evidence type="ECO:0000256" key="4">
    <source>
        <dbReference type="ARBA" id="ARBA00022692"/>
    </source>
</evidence>
<keyword evidence="4 8" id="KW-0812">Transmembrane</keyword>
<accession>A0A7R6RA08</accession>
<keyword evidence="6 8" id="KW-0472">Membrane</keyword>
<organism evidence="10 11">
    <name type="scientific">Fluviibacter phosphoraccumulans</name>
    <dbReference type="NCBI Taxonomy" id="1751046"/>
    <lineage>
        <taxon>Bacteria</taxon>
        <taxon>Pseudomonadati</taxon>
        <taxon>Pseudomonadota</taxon>
        <taxon>Betaproteobacteria</taxon>
        <taxon>Rhodocyclales</taxon>
        <taxon>Fluviibacteraceae</taxon>
        <taxon>Fluviibacter</taxon>
    </lineage>
</organism>
<evidence type="ECO:0000256" key="8">
    <source>
        <dbReference type="SAM" id="Phobius"/>
    </source>
</evidence>
<evidence type="ECO:0000259" key="9">
    <source>
        <dbReference type="Pfam" id="PF26002"/>
    </source>
</evidence>
<dbReference type="InterPro" id="IPR011053">
    <property type="entry name" value="Single_hybrid_motif"/>
</dbReference>
<dbReference type="PROSITE" id="PS00543">
    <property type="entry name" value="HLYD_FAMILY"/>
    <property type="match status" value="1"/>
</dbReference>